<dbReference type="Gene3D" id="2.60.120.10">
    <property type="entry name" value="Jelly Rolls"/>
    <property type="match status" value="2"/>
</dbReference>
<protein>
    <recommendedName>
        <fullName evidence="2">Cyclic nucleotide-binding domain-containing protein</fullName>
    </recommendedName>
</protein>
<feature type="domain" description="Cyclic nucleotide-binding" evidence="2">
    <location>
        <begin position="534"/>
        <end position="640"/>
    </location>
</feature>
<feature type="compositionally biased region" description="Basic and acidic residues" evidence="1">
    <location>
        <begin position="1007"/>
        <end position="1017"/>
    </location>
</feature>
<accession>A0AAE1CZ69</accession>
<feature type="region of interest" description="Disordered" evidence="1">
    <location>
        <begin position="359"/>
        <end position="422"/>
    </location>
</feature>
<organism evidence="3 4">
    <name type="scientific">Elysia crispata</name>
    <name type="common">lettuce slug</name>
    <dbReference type="NCBI Taxonomy" id="231223"/>
    <lineage>
        <taxon>Eukaryota</taxon>
        <taxon>Metazoa</taxon>
        <taxon>Spiralia</taxon>
        <taxon>Lophotrochozoa</taxon>
        <taxon>Mollusca</taxon>
        <taxon>Gastropoda</taxon>
        <taxon>Heterobranchia</taxon>
        <taxon>Euthyneura</taxon>
        <taxon>Panpulmonata</taxon>
        <taxon>Sacoglossa</taxon>
        <taxon>Placobranchoidea</taxon>
        <taxon>Plakobranchidae</taxon>
        <taxon>Elysia</taxon>
    </lineage>
</organism>
<keyword evidence="4" id="KW-1185">Reference proteome</keyword>
<feature type="compositionally biased region" description="Polar residues" evidence="1">
    <location>
        <begin position="359"/>
        <end position="369"/>
    </location>
</feature>
<feature type="region of interest" description="Disordered" evidence="1">
    <location>
        <begin position="117"/>
        <end position="139"/>
    </location>
</feature>
<feature type="region of interest" description="Disordered" evidence="1">
    <location>
        <begin position="33"/>
        <end position="52"/>
    </location>
</feature>
<dbReference type="EMBL" id="JAWDGP010006114">
    <property type="protein sequence ID" value="KAK3746921.1"/>
    <property type="molecule type" value="Genomic_DNA"/>
</dbReference>
<evidence type="ECO:0000256" key="1">
    <source>
        <dbReference type="SAM" id="MobiDB-lite"/>
    </source>
</evidence>
<reference evidence="3" key="1">
    <citation type="journal article" date="2023" name="G3 (Bethesda)">
        <title>A reference genome for the long-term kleptoplast-retaining sea slug Elysia crispata morphotype clarki.</title>
        <authorList>
            <person name="Eastman K.E."/>
            <person name="Pendleton A.L."/>
            <person name="Shaikh M.A."/>
            <person name="Suttiyut T."/>
            <person name="Ogas R."/>
            <person name="Tomko P."/>
            <person name="Gavelis G."/>
            <person name="Widhalm J.R."/>
            <person name="Wisecaver J.H."/>
        </authorList>
    </citation>
    <scope>NUCLEOTIDE SEQUENCE</scope>
    <source>
        <strain evidence="3">ECLA1</strain>
    </source>
</reference>
<dbReference type="InterPro" id="IPR000595">
    <property type="entry name" value="cNMP-bd_dom"/>
</dbReference>
<comment type="caution">
    <text evidence="3">The sequence shown here is derived from an EMBL/GenBank/DDBJ whole genome shotgun (WGS) entry which is preliminary data.</text>
</comment>
<dbReference type="Pfam" id="PF00027">
    <property type="entry name" value="cNMP_binding"/>
    <property type="match status" value="1"/>
</dbReference>
<evidence type="ECO:0000313" key="4">
    <source>
        <dbReference type="Proteomes" id="UP001283361"/>
    </source>
</evidence>
<evidence type="ECO:0000313" key="3">
    <source>
        <dbReference type="EMBL" id="KAK3746921.1"/>
    </source>
</evidence>
<gene>
    <name evidence="3" type="ORF">RRG08_030332</name>
</gene>
<proteinExistence type="predicted"/>
<name>A0AAE1CZ69_9GAST</name>
<dbReference type="PROSITE" id="PS50042">
    <property type="entry name" value="CNMP_BINDING_3"/>
    <property type="match status" value="1"/>
</dbReference>
<dbReference type="SUPFAM" id="SSF51206">
    <property type="entry name" value="cAMP-binding domain-like"/>
    <property type="match status" value="2"/>
</dbReference>
<dbReference type="PANTHER" id="PTHR23011">
    <property type="entry name" value="CYCLIC NUCLEOTIDE-BINDING DOMAIN CONTAINING PROTEIN"/>
    <property type="match status" value="1"/>
</dbReference>
<dbReference type="AlphaFoldDB" id="A0AAE1CZ69"/>
<dbReference type="CDD" id="cd00038">
    <property type="entry name" value="CAP_ED"/>
    <property type="match status" value="1"/>
</dbReference>
<feature type="region of interest" description="Disordered" evidence="1">
    <location>
        <begin position="1007"/>
        <end position="1040"/>
    </location>
</feature>
<dbReference type="SMART" id="SM00100">
    <property type="entry name" value="cNMP"/>
    <property type="match status" value="1"/>
</dbReference>
<feature type="region of interest" description="Disordered" evidence="1">
    <location>
        <begin position="274"/>
        <end position="332"/>
    </location>
</feature>
<dbReference type="InterPro" id="IPR018490">
    <property type="entry name" value="cNMP-bd_dom_sf"/>
</dbReference>
<sequence>MDQRLSSKTEHPCPYVWIKSHRLRNPFNIFRSSSPDDAPQMQGRSCINNSPSKAKNKVKVNANHKRISCAIGGTGGRMVKTADSNELFQTGIEPAYIDHKGSLIHTTAEECNTEIDETLSSRKRKERPKSSRTGWGVMLYPPPQEMELESQAIQKEQSYEKGGHNPISSQLVTETSKAPFPSIAARLKNTYCQKENHFVRKVKNVSPASYAYQATSSRPKSAVTVAVDRAWEQSSNLLQRPITSGSVTHTFYDRTNYRSDSRIEHKFNRRVLSAAPAGRVQPTEANTSAPVCPGDSCTSRAPSAKASQRKQHSEDISEEAERDFNRIRPVTVGNAGDTAKRYCEKRLQTIYFRRRSRSAVPSSTRTVTVDSELASPPTPSETCDQSEQVVQDDQEQPLSFQTQGTDERQSPESQSCMIEGEKPEKLNQAWSTTATPIAKFRLVVWITVCMRRLLVEIIRLSGEKTLRSATELQWMAIYAEKHDASLAFNKHLFSRDRVMAHVPFWAQCLLAIPPVERTEAHCRKLHALLRGLRSFDKFTDEIQMALCKAFILERVEEGRIVLKNGHVGHNFYFIYSGSVFVNQEDETKQGRVFSRTVATLSRGDSFGELALLQDIRRTATVSVRERCELLMVEKDVFASVCPRIFDKELAEKHAFIKSLDLFSSSYWSPEAIHALSMNSQIQEYKINKIIVGDSSLEDWIYICMFGKCQVIRVLSLKKASPEGEQPRKESDVVLSEEILQLLASATGQATAGEPLDRGDSKENLLSSLQLDYVRTSKKLYLDSGRDRAQQRALTGLNDATTLTAYIQGQREMGKTDLVYLNVGVLEAGDTFDLPSLLEITPNVSSGTSSLMLVSGGARLVRIKKAAFQDQASQQALDNARTLASKQANPTEKSILESYKTKIAWENFKASLVHEVKHQKKMRYQPLYRADFIFEHVTNDTFQKHRSQSAQGQKNSKIISALQSIHDDGEEIRRQSIARKSLTGRWVKSRPTPSVIFQRKKSLTLEDMRSGNKKELVISRRQPSGFNNRRRISKDERQGNY</sequence>
<dbReference type="InterPro" id="IPR014710">
    <property type="entry name" value="RmlC-like_jellyroll"/>
</dbReference>
<dbReference type="PANTHER" id="PTHR23011:SF42">
    <property type="entry name" value="CYCLIC NUCLEOTIDE-BINDING DOMAIN-CONTAINING PROTEIN"/>
    <property type="match status" value="1"/>
</dbReference>
<dbReference type="InterPro" id="IPR018488">
    <property type="entry name" value="cNMP-bd_CS"/>
</dbReference>
<dbReference type="PROSITE" id="PS00889">
    <property type="entry name" value="CNMP_BINDING_2"/>
    <property type="match status" value="1"/>
</dbReference>
<evidence type="ECO:0000259" key="2">
    <source>
        <dbReference type="PROSITE" id="PS50042"/>
    </source>
</evidence>
<dbReference type="Proteomes" id="UP001283361">
    <property type="component" value="Unassembled WGS sequence"/>
</dbReference>